<dbReference type="EMBL" id="JAJSOF020000009">
    <property type="protein sequence ID" value="KAJ4446220.1"/>
    <property type="molecule type" value="Genomic_DNA"/>
</dbReference>
<dbReference type="InterPro" id="IPR009057">
    <property type="entry name" value="Homeodomain-like_sf"/>
</dbReference>
<evidence type="ECO:0000313" key="2">
    <source>
        <dbReference type="EMBL" id="KAJ4446220.1"/>
    </source>
</evidence>
<organism evidence="2 3">
    <name type="scientific">Periplaneta americana</name>
    <name type="common">American cockroach</name>
    <name type="synonym">Blatta americana</name>
    <dbReference type="NCBI Taxonomy" id="6978"/>
    <lineage>
        <taxon>Eukaryota</taxon>
        <taxon>Metazoa</taxon>
        <taxon>Ecdysozoa</taxon>
        <taxon>Arthropoda</taxon>
        <taxon>Hexapoda</taxon>
        <taxon>Insecta</taxon>
        <taxon>Pterygota</taxon>
        <taxon>Neoptera</taxon>
        <taxon>Polyneoptera</taxon>
        <taxon>Dictyoptera</taxon>
        <taxon>Blattodea</taxon>
        <taxon>Blattoidea</taxon>
        <taxon>Blattidae</taxon>
        <taxon>Blattinae</taxon>
        <taxon>Periplaneta</taxon>
    </lineage>
</organism>
<name>A0ABQ8TKM0_PERAM</name>
<dbReference type="Proteomes" id="UP001148838">
    <property type="component" value="Unassembled WGS sequence"/>
</dbReference>
<accession>A0ABQ8TKM0</accession>
<reference evidence="2 3" key="1">
    <citation type="journal article" date="2022" name="Allergy">
        <title>Genome assembly and annotation of Periplaneta americana reveal a comprehensive cockroach allergen profile.</title>
        <authorList>
            <person name="Wang L."/>
            <person name="Xiong Q."/>
            <person name="Saelim N."/>
            <person name="Wang L."/>
            <person name="Nong W."/>
            <person name="Wan A.T."/>
            <person name="Shi M."/>
            <person name="Liu X."/>
            <person name="Cao Q."/>
            <person name="Hui J.H.L."/>
            <person name="Sookrung N."/>
            <person name="Leung T.F."/>
            <person name="Tungtrongchitr A."/>
            <person name="Tsui S.K.W."/>
        </authorList>
    </citation>
    <scope>NUCLEOTIDE SEQUENCE [LARGE SCALE GENOMIC DNA]</scope>
    <source>
        <strain evidence="2">PWHHKU_190912</strain>
    </source>
</reference>
<comment type="subcellular location">
    <subcellularLocation>
        <location evidence="1">Nucleus</location>
    </subcellularLocation>
</comment>
<protein>
    <recommendedName>
        <fullName evidence="4">Transposase</fullName>
    </recommendedName>
</protein>
<evidence type="ECO:0000313" key="3">
    <source>
        <dbReference type="Proteomes" id="UP001148838"/>
    </source>
</evidence>
<proteinExistence type="predicted"/>
<evidence type="ECO:0008006" key="4">
    <source>
        <dbReference type="Google" id="ProtNLM"/>
    </source>
</evidence>
<comment type="caution">
    <text evidence="2">The sequence shown here is derived from an EMBL/GenBank/DDBJ whole genome shotgun (WGS) entry which is preliminary data.</text>
</comment>
<sequence>MAELRERSAVLALVRADFSATESSRRHGVSISTARLWSKLYQELAQVAKRHSTARPRISDREQDEALLAAVEYNWYYLVFRITLIHIVTPLQILVDDLLVYNGVLDKVSSVPKTSVKVPYRTVLFTTDKELLRRERSTQVR</sequence>
<evidence type="ECO:0000256" key="1">
    <source>
        <dbReference type="ARBA" id="ARBA00004123"/>
    </source>
</evidence>
<gene>
    <name evidence="2" type="ORF">ANN_12914</name>
</gene>
<dbReference type="SUPFAM" id="SSF46689">
    <property type="entry name" value="Homeodomain-like"/>
    <property type="match status" value="1"/>
</dbReference>
<keyword evidence="3" id="KW-1185">Reference proteome</keyword>